<dbReference type="Gene3D" id="3.40.630.40">
    <property type="entry name" value="Zn-dependent exopeptidases"/>
    <property type="match status" value="1"/>
</dbReference>
<protein>
    <submittedName>
        <fullName evidence="3">N-acetylmuramoyl-L-alanine amidase CwlD</fullName>
    </submittedName>
</protein>
<dbReference type="Pfam" id="PF01520">
    <property type="entry name" value="Amidase_3"/>
    <property type="match status" value="1"/>
</dbReference>
<dbReference type="STRING" id="29563.SAMN02983006_02681"/>
<evidence type="ECO:0000256" key="1">
    <source>
        <dbReference type="ARBA" id="ARBA00022801"/>
    </source>
</evidence>
<dbReference type="GO" id="GO:0009253">
    <property type="term" value="P:peptidoglycan catabolic process"/>
    <property type="evidence" value="ECO:0007669"/>
    <property type="project" value="InterPro"/>
</dbReference>
<gene>
    <name evidence="3" type="ORF">SAMN02983006_02681</name>
</gene>
<dbReference type="Proteomes" id="UP000199006">
    <property type="component" value="Unassembled WGS sequence"/>
</dbReference>
<dbReference type="GO" id="GO:0030288">
    <property type="term" value="C:outer membrane-bounded periplasmic space"/>
    <property type="evidence" value="ECO:0007669"/>
    <property type="project" value="TreeGrafter"/>
</dbReference>
<dbReference type="CDD" id="cd02696">
    <property type="entry name" value="MurNAc-LAA"/>
    <property type="match status" value="1"/>
</dbReference>
<evidence type="ECO:0000313" key="4">
    <source>
        <dbReference type="Proteomes" id="UP000199006"/>
    </source>
</evidence>
<organism evidence="3 4">
    <name type="scientific">Halanaerobium salsuginis</name>
    <dbReference type="NCBI Taxonomy" id="29563"/>
    <lineage>
        <taxon>Bacteria</taxon>
        <taxon>Bacillati</taxon>
        <taxon>Bacillota</taxon>
        <taxon>Clostridia</taxon>
        <taxon>Halanaerobiales</taxon>
        <taxon>Halanaerobiaceae</taxon>
        <taxon>Halanaerobium</taxon>
    </lineage>
</organism>
<accession>A0A1I4MQ85</accession>
<dbReference type="PANTHER" id="PTHR30404">
    <property type="entry name" value="N-ACETYLMURAMOYL-L-ALANINE AMIDASE"/>
    <property type="match status" value="1"/>
</dbReference>
<evidence type="ECO:0000313" key="3">
    <source>
        <dbReference type="EMBL" id="SFM05388.1"/>
    </source>
</evidence>
<dbReference type="RefSeq" id="WP_177181451.1">
    <property type="nucleotide sequence ID" value="NZ_FOTI01000057.1"/>
</dbReference>
<keyword evidence="1" id="KW-0378">Hydrolase</keyword>
<feature type="domain" description="MurNAc-LAA" evidence="2">
    <location>
        <begin position="64"/>
        <end position="175"/>
    </location>
</feature>
<dbReference type="InterPro" id="IPR002508">
    <property type="entry name" value="MurNAc-LAA_cat"/>
</dbReference>
<dbReference type="InterPro" id="IPR050695">
    <property type="entry name" value="N-acetylmuramoyl_amidase_3"/>
</dbReference>
<dbReference type="SMART" id="SM00646">
    <property type="entry name" value="Ami_3"/>
    <property type="match status" value="1"/>
</dbReference>
<dbReference type="GO" id="GO:0008745">
    <property type="term" value="F:N-acetylmuramoyl-L-alanine amidase activity"/>
    <property type="evidence" value="ECO:0007669"/>
    <property type="project" value="InterPro"/>
</dbReference>
<name>A0A1I4MQ85_9FIRM</name>
<dbReference type="PANTHER" id="PTHR30404:SF0">
    <property type="entry name" value="N-ACETYLMURAMOYL-L-ALANINE AMIDASE AMIC"/>
    <property type="match status" value="1"/>
</dbReference>
<dbReference type="SUPFAM" id="SSF53187">
    <property type="entry name" value="Zn-dependent exopeptidases"/>
    <property type="match status" value="1"/>
</dbReference>
<dbReference type="AlphaFoldDB" id="A0A1I4MQ85"/>
<dbReference type="EMBL" id="FOTI01000057">
    <property type="protein sequence ID" value="SFM05388.1"/>
    <property type="molecule type" value="Genomic_DNA"/>
</dbReference>
<reference evidence="3 4" key="1">
    <citation type="submission" date="2016-10" db="EMBL/GenBank/DDBJ databases">
        <authorList>
            <person name="de Groot N.N."/>
        </authorList>
    </citation>
    <scope>NUCLEOTIDE SEQUENCE [LARGE SCALE GENOMIC DNA]</scope>
    <source>
        <strain evidence="3 4">ATCC 51327</strain>
    </source>
</reference>
<keyword evidence="4" id="KW-1185">Reference proteome</keyword>
<evidence type="ECO:0000259" key="2">
    <source>
        <dbReference type="SMART" id="SM00646"/>
    </source>
</evidence>
<proteinExistence type="predicted"/>
<sequence>MKNKIIVIDPGHGGRDPGATADGIYEKDLNLNITARLFILLKDLGFKVKMTRTDNRYLSLGDRVKIANDVNTDIFISIHCNAASSNKANGIETLYYPGSDKGKILAGVIQHSMIDKLNITDRGFKARPDLFVLKYTSMPAVLVECGFITNLEESELLITDKYRNDIAAAISDGVGEYYKKIK</sequence>